<protein>
    <submittedName>
        <fullName evidence="2">Uncharacterized protein</fullName>
    </submittedName>
</protein>
<dbReference type="Proteomes" id="UP000324585">
    <property type="component" value="Unassembled WGS sequence"/>
</dbReference>
<organism evidence="2 3">
    <name type="scientific">Porphyridium purpureum</name>
    <name type="common">Red alga</name>
    <name type="synonym">Porphyridium cruentum</name>
    <dbReference type="NCBI Taxonomy" id="35688"/>
    <lineage>
        <taxon>Eukaryota</taxon>
        <taxon>Rhodophyta</taxon>
        <taxon>Bangiophyceae</taxon>
        <taxon>Porphyridiales</taxon>
        <taxon>Porphyridiaceae</taxon>
        <taxon>Porphyridium</taxon>
    </lineage>
</organism>
<proteinExistence type="predicted"/>
<feature type="transmembrane region" description="Helical" evidence="1">
    <location>
        <begin position="64"/>
        <end position="85"/>
    </location>
</feature>
<keyword evidence="3" id="KW-1185">Reference proteome</keyword>
<keyword evidence="1" id="KW-1133">Transmembrane helix</keyword>
<name>A0A5J4YJS2_PORPP</name>
<keyword evidence="1" id="KW-0812">Transmembrane</keyword>
<evidence type="ECO:0000256" key="1">
    <source>
        <dbReference type="SAM" id="Phobius"/>
    </source>
</evidence>
<reference evidence="3" key="1">
    <citation type="journal article" date="2019" name="Nat. Commun.">
        <title>Expansion of phycobilisome linker gene families in mesophilic red algae.</title>
        <authorList>
            <person name="Lee J."/>
            <person name="Kim D."/>
            <person name="Bhattacharya D."/>
            <person name="Yoon H.S."/>
        </authorList>
    </citation>
    <scope>NUCLEOTIDE SEQUENCE [LARGE SCALE GENOMIC DNA]</scope>
    <source>
        <strain evidence="3">CCMP 1328</strain>
    </source>
</reference>
<dbReference type="EMBL" id="VRMN01000019">
    <property type="protein sequence ID" value="KAA8490727.1"/>
    <property type="molecule type" value="Genomic_DNA"/>
</dbReference>
<keyword evidence="1" id="KW-0472">Membrane</keyword>
<sequence>MGEERTGSWLGERVRETRERVQHLVDTAAAHAGRPAHALQQADAKVDEQVHRMVQSMHAVRTNIPPVVAVGALAFSTGVWSALFFRSGMLRAAQNAAAMALVSTLVLYPDAAANHIEDFPKP</sequence>
<evidence type="ECO:0000313" key="3">
    <source>
        <dbReference type="Proteomes" id="UP000324585"/>
    </source>
</evidence>
<gene>
    <name evidence="2" type="ORF">FVE85_4358</name>
</gene>
<dbReference type="AlphaFoldDB" id="A0A5J4YJS2"/>
<evidence type="ECO:0000313" key="2">
    <source>
        <dbReference type="EMBL" id="KAA8490727.1"/>
    </source>
</evidence>
<comment type="caution">
    <text evidence="2">The sequence shown here is derived from an EMBL/GenBank/DDBJ whole genome shotgun (WGS) entry which is preliminary data.</text>
</comment>
<accession>A0A5J4YJS2</accession>